<sequence>MNGHWLRVTPTEWAKAREDPDWAFTLARSAWEDEAWRLCSTDKAWHALDFLLSRRGFGVPLVYGAELLVDLPAGLDVDWGYGPPLVLPPKQVAVAASELAQLTEEDLVRGVEQADLDRADIYPAVWDRPGELDWVTGHLPRAQEFFAAAARDGHAVICWRD</sequence>
<organism evidence="1 2">
    <name type="scientific">Plantactinospora sonchi</name>
    <dbReference type="NCBI Taxonomy" id="1544735"/>
    <lineage>
        <taxon>Bacteria</taxon>
        <taxon>Bacillati</taxon>
        <taxon>Actinomycetota</taxon>
        <taxon>Actinomycetes</taxon>
        <taxon>Micromonosporales</taxon>
        <taxon>Micromonosporaceae</taxon>
        <taxon>Plantactinospora</taxon>
    </lineage>
</organism>
<proteinExistence type="predicted"/>
<dbReference type="Gene3D" id="3.40.1760.10">
    <property type="entry name" value="YfbM-like super family"/>
    <property type="match status" value="1"/>
</dbReference>
<gene>
    <name evidence="1" type="ORF">V1633_29660</name>
</gene>
<dbReference type="Proteomes" id="UP001332243">
    <property type="component" value="Unassembled WGS sequence"/>
</dbReference>
<dbReference type="InterPro" id="IPR015068">
    <property type="entry name" value="DUF1877"/>
</dbReference>
<protein>
    <submittedName>
        <fullName evidence="1">YfbM family protein</fullName>
    </submittedName>
</protein>
<reference evidence="1 2" key="1">
    <citation type="submission" date="2024-01" db="EMBL/GenBank/DDBJ databases">
        <title>Genome insights into Plantactinospora sonchi sp. nov.</title>
        <authorList>
            <person name="Wang L."/>
        </authorList>
    </citation>
    <scope>NUCLEOTIDE SEQUENCE [LARGE SCALE GENOMIC DNA]</scope>
    <source>
        <strain evidence="1 2">NEAU-QY2</strain>
    </source>
</reference>
<dbReference type="InterPro" id="IPR035944">
    <property type="entry name" value="YfbM-like_sf"/>
</dbReference>
<dbReference type="Pfam" id="PF08974">
    <property type="entry name" value="DUF1877"/>
    <property type="match status" value="1"/>
</dbReference>
<evidence type="ECO:0000313" key="2">
    <source>
        <dbReference type="Proteomes" id="UP001332243"/>
    </source>
</evidence>
<keyword evidence="2" id="KW-1185">Reference proteome</keyword>
<dbReference type="SUPFAM" id="SSF111069">
    <property type="entry name" value="Hypothetical protein yfbM"/>
    <property type="match status" value="1"/>
</dbReference>
<comment type="caution">
    <text evidence="1">The sequence shown here is derived from an EMBL/GenBank/DDBJ whole genome shotgun (WGS) entry which is preliminary data.</text>
</comment>
<name>A0ABU7S1P2_9ACTN</name>
<accession>A0ABU7S1P2</accession>
<dbReference type="EMBL" id="JAZGQK010000030">
    <property type="protein sequence ID" value="MEE6262653.1"/>
    <property type="molecule type" value="Genomic_DNA"/>
</dbReference>
<dbReference type="RefSeq" id="WP_331217647.1">
    <property type="nucleotide sequence ID" value="NZ_JAZGQK010000030.1"/>
</dbReference>
<evidence type="ECO:0000313" key="1">
    <source>
        <dbReference type="EMBL" id="MEE6262653.1"/>
    </source>
</evidence>